<dbReference type="Proteomes" id="UP000824540">
    <property type="component" value="Unassembled WGS sequence"/>
</dbReference>
<evidence type="ECO:0000313" key="1">
    <source>
        <dbReference type="EMBL" id="KAG9334196.1"/>
    </source>
</evidence>
<name>A0A8T2N2S7_9TELE</name>
<proteinExistence type="predicted"/>
<evidence type="ECO:0000313" key="2">
    <source>
        <dbReference type="Proteomes" id="UP000824540"/>
    </source>
</evidence>
<reference evidence="1" key="1">
    <citation type="thesis" date="2021" institute="BYU ScholarsArchive" country="Provo, UT, USA">
        <title>Applications of and Algorithms for Genome Assembly and Genomic Analyses with an Emphasis on Marine Teleosts.</title>
        <authorList>
            <person name="Pickett B.D."/>
        </authorList>
    </citation>
    <scope>NUCLEOTIDE SEQUENCE</scope>
    <source>
        <strain evidence="1">HI-2016</strain>
    </source>
</reference>
<sequence>LPSDPLLRWHVRGQRQKLLTKGTAKGAVEERLHFGSGPSLTRSIFQQQEEEAEELLRSIEGLQSDHAAQLGDCRATAQLSGGTAERLCSSVGGLQSDCAAQLGAMERRAEP</sequence>
<organism evidence="1 2">
    <name type="scientific">Albula glossodonta</name>
    <name type="common">roundjaw bonefish</name>
    <dbReference type="NCBI Taxonomy" id="121402"/>
    <lineage>
        <taxon>Eukaryota</taxon>
        <taxon>Metazoa</taxon>
        <taxon>Chordata</taxon>
        <taxon>Craniata</taxon>
        <taxon>Vertebrata</taxon>
        <taxon>Euteleostomi</taxon>
        <taxon>Actinopterygii</taxon>
        <taxon>Neopterygii</taxon>
        <taxon>Teleostei</taxon>
        <taxon>Albuliformes</taxon>
        <taxon>Albulidae</taxon>
        <taxon>Albula</taxon>
    </lineage>
</organism>
<accession>A0A8T2N2S7</accession>
<gene>
    <name evidence="1" type="ORF">JZ751_008493</name>
</gene>
<protein>
    <submittedName>
        <fullName evidence="1">Uncharacterized protein</fullName>
    </submittedName>
</protein>
<dbReference type="EMBL" id="JAFBMS010000159">
    <property type="protein sequence ID" value="KAG9334196.1"/>
    <property type="molecule type" value="Genomic_DNA"/>
</dbReference>
<feature type="non-terminal residue" evidence="1">
    <location>
        <position position="1"/>
    </location>
</feature>
<keyword evidence="2" id="KW-1185">Reference proteome</keyword>
<comment type="caution">
    <text evidence="1">The sequence shown here is derived from an EMBL/GenBank/DDBJ whole genome shotgun (WGS) entry which is preliminary data.</text>
</comment>
<dbReference type="AlphaFoldDB" id="A0A8T2N2S7"/>